<feature type="compositionally biased region" description="Low complexity" evidence="1">
    <location>
        <begin position="87"/>
        <end position="104"/>
    </location>
</feature>
<proteinExistence type="predicted"/>
<evidence type="ECO:0000313" key="3">
    <source>
        <dbReference type="Proteomes" id="UP000276215"/>
    </source>
</evidence>
<reference evidence="2 3" key="1">
    <citation type="journal article" date="2018" name="Nat. Ecol. Evol.">
        <title>Pezizomycetes genomes reveal the molecular basis of ectomycorrhizal truffle lifestyle.</title>
        <authorList>
            <person name="Murat C."/>
            <person name="Payen T."/>
            <person name="Noel B."/>
            <person name="Kuo A."/>
            <person name="Morin E."/>
            <person name="Chen J."/>
            <person name="Kohler A."/>
            <person name="Krizsan K."/>
            <person name="Balestrini R."/>
            <person name="Da Silva C."/>
            <person name="Montanini B."/>
            <person name="Hainaut M."/>
            <person name="Levati E."/>
            <person name="Barry K.W."/>
            <person name="Belfiori B."/>
            <person name="Cichocki N."/>
            <person name="Clum A."/>
            <person name="Dockter R.B."/>
            <person name="Fauchery L."/>
            <person name="Guy J."/>
            <person name="Iotti M."/>
            <person name="Le Tacon F."/>
            <person name="Lindquist E.A."/>
            <person name="Lipzen A."/>
            <person name="Malagnac F."/>
            <person name="Mello A."/>
            <person name="Molinier V."/>
            <person name="Miyauchi S."/>
            <person name="Poulain J."/>
            <person name="Riccioni C."/>
            <person name="Rubini A."/>
            <person name="Sitrit Y."/>
            <person name="Splivallo R."/>
            <person name="Traeger S."/>
            <person name="Wang M."/>
            <person name="Zifcakova L."/>
            <person name="Wipf D."/>
            <person name="Zambonelli A."/>
            <person name="Paolocci F."/>
            <person name="Nowrousian M."/>
            <person name="Ottonello S."/>
            <person name="Baldrian P."/>
            <person name="Spatafora J.W."/>
            <person name="Henrissat B."/>
            <person name="Nagy L.G."/>
            <person name="Aury J.M."/>
            <person name="Wincker P."/>
            <person name="Grigoriev I.V."/>
            <person name="Bonfante P."/>
            <person name="Martin F.M."/>
        </authorList>
    </citation>
    <scope>NUCLEOTIDE SEQUENCE [LARGE SCALE GENOMIC DNA]</scope>
    <source>
        <strain evidence="2 3">120613-1</strain>
    </source>
</reference>
<gene>
    <name evidence="2" type="ORF">L873DRAFT_1242263</name>
</gene>
<dbReference type="EMBL" id="ML120416">
    <property type="protein sequence ID" value="RPA96245.1"/>
    <property type="molecule type" value="Genomic_DNA"/>
</dbReference>
<protein>
    <submittedName>
        <fullName evidence="2">Uncharacterized protein</fullName>
    </submittedName>
</protein>
<feature type="compositionally biased region" description="Basic residues" evidence="1">
    <location>
        <begin position="26"/>
        <end position="37"/>
    </location>
</feature>
<dbReference type="AlphaFoldDB" id="A0A3N4JDA8"/>
<feature type="region of interest" description="Disordered" evidence="1">
    <location>
        <begin position="1"/>
        <end position="41"/>
    </location>
</feature>
<name>A0A3N4JDA8_9PEZI</name>
<dbReference type="Proteomes" id="UP000276215">
    <property type="component" value="Unassembled WGS sequence"/>
</dbReference>
<feature type="compositionally biased region" description="Low complexity" evidence="1">
    <location>
        <begin position="1"/>
        <end position="14"/>
    </location>
</feature>
<organism evidence="2 3">
    <name type="scientific">Choiromyces venosus 120613-1</name>
    <dbReference type="NCBI Taxonomy" id="1336337"/>
    <lineage>
        <taxon>Eukaryota</taxon>
        <taxon>Fungi</taxon>
        <taxon>Dikarya</taxon>
        <taxon>Ascomycota</taxon>
        <taxon>Pezizomycotina</taxon>
        <taxon>Pezizomycetes</taxon>
        <taxon>Pezizales</taxon>
        <taxon>Tuberaceae</taxon>
        <taxon>Choiromyces</taxon>
    </lineage>
</organism>
<accession>A0A3N4JDA8</accession>
<sequence>MNNTQRNTQNTATRPDNFPPNGQSMRNKRKRRKKRNHSWTIMIVKREITKKMWQNFDLGIQKEPSTKRRTDEKRLERTKEKKKKQIHPPSTSLLQTSSSSNHSN</sequence>
<evidence type="ECO:0000256" key="1">
    <source>
        <dbReference type="SAM" id="MobiDB-lite"/>
    </source>
</evidence>
<evidence type="ECO:0000313" key="2">
    <source>
        <dbReference type="EMBL" id="RPA96245.1"/>
    </source>
</evidence>
<feature type="region of interest" description="Disordered" evidence="1">
    <location>
        <begin position="58"/>
        <end position="104"/>
    </location>
</feature>
<keyword evidence="3" id="KW-1185">Reference proteome</keyword>
<feature type="compositionally biased region" description="Basic and acidic residues" evidence="1">
    <location>
        <begin position="64"/>
        <end position="79"/>
    </location>
</feature>